<dbReference type="RefSeq" id="WP_135371482.1">
    <property type="nucleotide sequence ID" value="NZ_RKLY01000005.1"/>
</dbReference>
<evidence type="ECO:0000256" key="4">
    <source>
        <dbReference type="ARBA" id="ARBA00022692"/>
    </source>
</evidence>
<evidence type="ECO:0000256" key="5">
    <source>
        <dbReference type="ARBA" id="ARBA00022989"/>
    </source>
</evidence>
<dbReference type="InterPro" id="IPR050189">
    <property type="entry name" value="MFS_Efflux_Transporters"/>
</dbReference>
<evidence type="ECO:0000256" key="2">
    <source>
        <dbReference type="ARBA" id="ARBA00022448"/>
    </source>
</evidence>
<feature type="transmembrane region" description="Helical" evidence="7">
    <location>
        <begin position="102"/>
        <end position="122"/>
    </location>
</feature>
<dbReference type="AlphaFoldDB" id="A0A4Z0JND2"/>
<feature type="transmembrane region" description="Helical" evidence="7">
    <location>
        <begin position="43"/>
        <end position="65"/>
    </location>
</feature>
<feature type="transmembrane region" description="Helical" evidence="7">
    <location>
        <begin position="72"/>
        <end position="96"/>
    </location>
</feature>
<feature type="transmembrane region" description="Helical" evidence="7">
    <location>
        <begin position="293"/>
        <end position="311"/>
    </location>
</feature>
<dbReference type="CDD" id="cd17324">
    <property type="entry name" value="MFS_NepI_like"/>
    <property type="match status" value="1"/>
</dbReference>
<evidence type="ECO:0000256" key="6">
    <source>
        <dbReference type="ARBA" id="ARBA00023136"/>
    </source>
</evidence>
<proteinExistence type="predicted"/>
<evidence type="ECO:0000259" key="8">
    <source>
        <dbReference type="PROSITE" id="PS50850"/>
    </source>
</evidence>
<gene>
    <name evidence="9" type="ORF">EGT49_03020</name>
</gene>
<comment type="subcellular location">
    <subcellularLocation>
        <location evidence="1">Cell membrane</location>
        <topology evidence="1">Multi-pass membrane protein</topology>
    </subcellularLocation>
</comment>
<dbReference type="GO" id="GO:0022857">
    <property type="term" value="F:transmembrane transporter activity"/>
    <property type="evidence" value="ECO:0007669"/>
    <property type="project" value="InterPro"/>
</dbReference>
<dbReference type="Proteomes" id="UP000298021">
    <property type="component" value="Unassembled WGS sequence"/>
</dbReference>
<feature type="transmembrane region" description="Helical" evidence="7">
    <location>
        <begin position="237"/>
        <end position="256"/>
    </location>
</feature>
<dbReference type="OrthoDB" id="9788453at2"/>
<dbReference type="PROSITE" id="PS50850">
    <property type="entry name" value="MFS"/>
    <property type="match status" value="1"/>
</dbReference>
<dbReference type="PANTHER" id="PTHR43124:SF3">
    <property type="entry name" value="CHLORAMPHENICOL EFFLUX PUMP RV0191"/>
    <property type="match status" value="1"/>
</dbReference>
<protein>
    <submittedName>
        <fullName evidence="9">MFS transporter</fullName>
    </submittedName>
</protein>
<evidence type="ECO:0000313" key="10">
    <source>
        <dbReference type="Proteomes" id="UP000298021"/>
    </source>
</evidence>
<dbReference type="InterPro" id="IPR020846">
    <property type="entry name" value="MFS_dom"/>
</dbReference>
<evidence type="ECO:0000313" key="9">
    <source>
        <dbReference type="EMBL" id="TGD24508.1"/>
    </source>
</evidence>
<dbReference type="Pfam" id="PF07690">
    <property type="entry name" value="MFS_1"/>
    <property type="match status" value="1"/>
</dbReference>
<dbReference type="SUPFAM" id="SSF103473">
    <property type="entry name" value="MFS general substrate transporter"/>
    <property type="match status" value="1"/>
</dbReference>
<keyword evidence="6 7" id="KW-0472">Membrane</keyword>
<organism evidence="9 10">
    <name type="scientific">Companilactobacillus suantsaicola</name>
    <dbReference type="NCBI Taxonomy" id="2487723"/>
    <lineage>
        <taxon>Bacteria</taxon>
        <taxon>Bacillati</taxon>
        <taxon>Bacillota</taxon>
        <taxon>Bacilli</taxon>
        <taxon>Lactobacillales</taxon>
        <taxon>Lactobacillaceae</taxon>
        <taxon>Companilactobacillus</taxon>
    </lineage>
</organism>
<dbReference type="Gene3D" id="1.20.1250.20">
    <property type="entry name" value="MFS general substrate transporter like domains"/>
    <property type="match status" value="1"/>
</dbReference>
<dbReference type="InterPro" id="IPR036259">
    <property type="entry name" value="MFS_trans_sf"/>
</dbReference>
<feature type="domain" description="Major facilitator superfamily (MFS) profile" evidence="8">
    <location>
        <begin position="7"/>
        <end position="389"/>
    </location>
</feature>
<evidence type="ECO:0000256" key="1">
    <source>
        <dbReference type="ARBA" id="ARBA00004651"/>
    </source>
</evidence>
<dbReference type="InterPro" id="IPR011701">
    <property type="entry name" value="MFS"/>
</dbReference>
<feature type="transmembrane region" description="Helical" evidence="7">
    <location>
        <begin position="356"/>
        <end position="377"/>
    </location>
</feature>
<feature type="transmembrane region" description="Helical" evidence="7">
    <location>
        <begin position="202"/>
        <end position="225"/>
    </location>
</feature>
<dbReference type="PANTHER" id="PTHR43124">
    <property type="entry name" value="PURINE EFFLUX PUMP PBUE"/>
    <property type="match status" value="1"/>
</dbReference>
<evidence type="ECO:0000256" key="3">
    <source>
        <dbReference type="ARBA" id="ARBA00022475"/>
    </source>
</evidence>
<feature type="transmembrane region" description="Helical" evidence="7">
    <location>
        <begin position="163"/>
        <end position="181"/>
    </location>
</feature>
<accession>A0A4Z0JND2</accession>
<dbReference type="GO" id="GO:0005886">
    <property type="term" value="C:plasma membrane"/>
    <property type="evidence" value="ECO:0007669"/>
    <property type="project" value="UniProtKB-SubCell"/>
</dbReference>
<reference evidence="9 10" key="1">
    <citation type="submission" date="2018-10" db="EMBL/GenBank/DDBJ databases">
        <title>Lactobacillus sp. R7 and Lactobacillus sp. R19 isolated from fermented mustard green product of Taiwan.</title>
        <authorList>
            <person name="Lin S.-T."/>
        </authorList>
    </citation>
    <scope>NUCLEOTIDE SEQUENCE [LARGE SCALE GENOMIC DNA]</scope>
    <source>
        <strain evidence="9 10">BCRC 81127</strain>
    </source>
</reference>
<comment type="caution">
    <text evidence="9">The sequence shown here is derived from an EMBL/GenBank/DDBJ whole genome shotgun (WGS) entry which is preliminary data.</text>
</comment>
<feature type="transmembrane region" description="Helical" evidence="7">
    <location>
        <begin position="268"/>
        <end position="287"/>
    </location>
</feature>
<evidence type="ECO:0000256" key="7">
    <source>
        <dbReference type="SAM" id="Phobius"/>
    </source>
</evidence>
<sequence>MHNYKFQTAILVLLSFVLGNNEFLVMGVLSNISKTYHVSIANVGLLITAYGLIYAICTPIITSLLGNFNRYYTLMILTVIFILGNTLSGFATNYIVLIISRVIAASVAGAIISLSMTFSSVIAPRSKQDSVVSWIFSGFSIASVFGVPFSTAISRIFDWRMTFFIISFVSVITLILLMLSLPKDMERNTSPLKSQLELIKDSRIYVGFFLPFFAIAAIYVVYTYLQPLYGKLGFSSGSLSLFLAVFGLASLASNQLSGRISEHGGLNFMPKVYSVEIFILLALPFLIHAKYAGLINLIVIGLVMYLINAPIQIHFLNIAEESFPQAVALASSLNPIASNLGISLGSEAGSMIVGNFGLNFVGFGGAIFALGALLINLKLNNIITSNPSK</sequence>
<feature type="transmembrane region" description="Helical" evidence="7">
    <location>
        <begin position="134"/>
        <end position="157"/>
    </location>
</feature>
<dbReference type="EMBL" id="RKLY01000005">
    <property type="protein sequence ID" value="TGD24508.1"/>
    <property type="molecule type" value="Genomic_DNA"/>
</dbReference>
<name>A0A4Z0JND2_9LACO</name>
<keyword evidence="10" id="KW-1185">Reference proteome</keyword>
<keyword evidence="3" id="KW-1003">Cell membrane</keyword>
<keyword evidence="2" id="KW-0813">Transport</keyword>
<keyword evidence="5 7" id="KW-1133">Transmembrane helix</keyword>
<keyword evidence="4 7" id="KW-0812">Transmembrane</keyword>